<evidence type="ECO:0000313" key="14">
    <source>
        <dbReference type="Proteomes" id="UP001217485"/>
    </source>
</evidence>
<sequence length="309" mass="32126">MILTLTPNPAVDQTDWLDRVELGAVNRTRETHFDPAGKGINASRMAHRLGWPTIAFGFLAGETGAIIERALRAEGVQYHFVQVPGLTRVNMTIIDDAGVVTSFHGPGARVSAADVATLDSMVRFWLRGVRVLVLAGSLPPGMSPDTYAGFIARSHEQGVKVILDADGEPLRLGVAAHPDVIKPNVQEAEQLLGRRLPDLATVIGAARELSLRGIAAVVISMGAEGAVCASGERAWRVRSPRVQARSTVGSGDSMVAGIAVALARGEDLVDGLRRGAAAGAATAATAGTALGAAEDVEALLPQVSVEAIG</sequence>
<dbReference type="InterPro" id="IPR017583">
    <property type="entry name" value="Tagatose/fructose_Pkinase"/>
</dbReference>
<dbReference type="RefSeq" id="WP_272096266.1">
    <property type="nucleotide sequence ID" value="NZ_JAQNDK010000002.1"/>
</dbReference>
<name>A0ABT5BYW0_9BACT</name>
<evidence type="ECO:0000259" key="12">
    <source>
        <dbReference type="Pfam" id="PF00294"/>
    </source>
</evidence>
<keyword evidence="5 11" id="KW-0547">Nucleotide-binding</keyword>
<evidence type="ECO:0000256" key="1">
    <source>
        <dbReference type="ARBA" id="ARBA00010688"/>
    </source>
</evidence>
<dbReference type="PIRSF" id="PIRSF000535">
    <property type="entry name" value="1PFK/6PFK/LacC"/>
    <property type="match status" value="1"/>
</dbReference>
<comment type="similarity">
    <text evidence="1 11">Belongs to the carbohydrate kinase PfkB family.</text>
</comment>
<comment type="catalytic activity">
    <reaction evidence="9 11">
        <text>beta-D-fructose 1-phosphate + ATP = beta-D-fructose 1,6-bisphosphate + ADP + H(+)</text>
        <dbReference type="Rhea" id="RHEA:14213"/>
        <dbReference type="ChEBI" id="CHEBI:15378"/>
        <dbReference type="ChEBI" id="CHEBI:30616"/>
        <dbReference type="ChEBI" id="CHEBI:32966"/>
        <dbReference type="ChEBI" id="CHEBI:138881"/>
        <dbReference type="ChEBI" id="CHEBI:456216"/>
        <dbReference type="EC" id="2.7.1.56"/>
    </reaction>
</comment>
<dbReference type="SUPFAM" id="SSF53613">
    <property type="entry name" value="Ribokinase-like"/>
    <property type="match status" value="1"/>
</dbReference>
<comment type="caution">
    <text evidence="13">The sequence shown here is derived from an EMBL/GenBank/DDBJ whole genome shotgun (WGS) entry which is preliminary data.</text>
</comment>
<accession>A0ABT5BYW0</accession>
<dbReference type="InterPro" id="IPR011611">
    <property type="entry name" value="PfkB_dom"/>
</dbReference>
<keyword evidence="14" id="KW-1185">Reference proteome</keyword>
<dbReference type="NCBIfam" id="TIGR03168">
    <property type="entry name" value="1-PFK"/>
    <property type="match status" value="1"/>
</dbReference>
<keyword evidence="4 10" id="KW-0808">Transferase</keyword>
<dbReference type="PANTHER" id="PTHR46566">
    <property type="entry name" value="1-PHOSPHOFRUCTOKINASE-RELATED"/>
    <property type="match status" value="1"/>
</dbReference>
<comment type="function">
    <text evidence="11">Catalyzes the ATP-dependent phosphorylation of fructose-l-phosphate to fructose-l,6-bisphosphate.</text>
</comment>
<dbReference type="Gene3D" id="3.40.1190.20">
    <property type="match status" value="1"/>
</dbReference>
<proteinExistence type="inferred from homology"/>
<evidence type="ECO:0000256" key="8">
    <source>
        <dbReference type="ARBA" id="ARBA00032802"/>
    </source>
</evidence>
<dbReference type="PROSITE" id="PS00584">
    <property type="entry name" value="PFKB_KINASES_2"/>
    <property type="match status" value="1"/>
</dbReference>
<reference evidence="13 14" key="1">
    <citation type="submission" date="2023-01" db="EMBL/GenBank/DDBJ databases">
        <title>Minimal conservation of predation-associated metabolite biosynthetic gene clusters underscores biosynthetic potential of Myxococcota including descriptions for ten novel species: Archangium lansinium sp. nov., Myxococcus landrumus sp. nov., Nannocystis bai.</title>
        <authorList>
            <person name="Ahearne A."/>
            <person name="Stevens C."/>
            <person name="Dowd S."/>
        </authorList>
    </citation>
    <scope>NUCLEOTIDE SEQUENCE [LARGE SCALE GENOMIC DNA]</scope>
    <source>
        <strain evidence="13 14">WIWO2</strain>
    </source>
</reference>
<dbReference type="GO" id="GO:0008662">
    <property type="term" value="F:1-phosphofructokinase activity"/>
    <property type="evidence" value="ECO:0007669"/>
    <property type="project" value="UniProtKB-EC"/>
</dbReference>
<dbReference type="InterPro" id="IPR029056">
    <property type="entry name" value="Ribokinase-like"/>
</dbReference>
<feature type="domain" description="Carbohydrate kinase PfkB" evidence="12">
    <location>
        <begin position="10"/>
        <end position="290"/>
    </location>
</feature>
<evidence type="ECO:0000256" key="6">
    <source>
        <dbReference type="ARBA" id="ARBA00022777"/>
    </source>
</evidence>
<dbReference type="InterPro" id="IPR022463">
    <property type="entry name" value="1-PFruKinase"/>
</dbReference>
<protein>
    <recommendedName>
        <fullName evidence="3 11">1-phosphofructokinase</fullName>
        <shortName evidence="11">Fru1PK</shortName>
        <ecNumber evidence="2 11">2.7.1.56</ecNumber>
    </recommendedName>
    <alternativeName>
        <fullName evidence="8 11">Fructose 1-phosphate kinase</fullName>
    </alternativeName>
</protein>
<evidence type="ECO:0000256" key="10">
    <source>
        <dbReference type="PIRNR" id="PIRNR000535"/>
    </source>
</evidence>
<dbReference type="InterPro" id="IPR002173">
    <property type="entry name" value="Carboh/pur_kinase_PfkB_CS"/>
</dbReference>
<evidence type="ECO:0000313" key="13">
    <source>
        <dbReference type="EMBL" id="MDC0679301.1"/>
    </source>
</evidence>
<evidence type="ECO:0000256" key="3">
    <source>
        <dbReference type="ARBA" id="ARBA00013596"/>
    </source>
</evidence>
<gene>
    <name evidence="13" type="primary">pfkB</name>
    <name evidence="13" type="ORF">POL72_16275</name>
</gene>
<dbReference type="NCBIfam" id="TIGR03828">
    <property type="entry name" value="pfkB"/>
    <property type="match status" value="1"/>
</dbReference>
<keyword evidence="7 11" id="KW-0067">ATP-binding</keyword>
<keyword evidence="6 11" id="KW-0418">Kinase</keyword>
<dbReference type="CDD" id="cd01164">
    <property type="entry name" value="FruK_PfkB_like"/>
    <property type="match status" value="1"/>
</dbReference>
<dbReference type="Proteomes" id="UP001217485">
    <property type="component" value="Unassembled WGS sequence"/>
</dbReference>
<dbReference type="EMBL" id="JAQNDK010000002">
    <property type="protein sequence ID" value="MDC0679301.1"/>
    <property type="molecule type" value="Genomic_DNA"/>
</dbReference>
<evidence type="ECO:0000256" key="4">
    <source>
        <dbReference type="ARBA" id="ARBA00022679"/>
    </source>
</evidence>
<evidence type="ECO:0000256" key="5">
    <source>
        <dbReference type="ARBA" id="ARBA00022741"/>
    </source>
</evidence>
<evidence type="ECO:0000256" key="2">
    <source>
        <dbReference type="ARBA" id="ARBA00012131"/>
    </source>
</evidence>
<dbReference type="PANTHER" id="PTHR46566:SF2">
    <property type="entry name" value="ATP-DEPENDENT 6-PHOSPHOFRUCTOKINASE ISOZYME 2"/>
    <property type="match status" value="1"/>
</dbReference>
<evidence type="ECO:0000256" key="11">
    <source>
        <dbReference type="RuleBase" id="RU369061"/>
    </source>
</evidence>
<dbReference type="EC" id="2.7.1.56" evidence="2 11"/>
<organism evidence="13 14">
    <name type="scientific">Sorangium atrum</name>
    <dbReference type="NCBI Taxonomy" id="2995308"/>
    <lineage>
        <taxon>Bacteria</taxon>
        <taxon>Pseudomonadati</taxon>
        <taxon>Myxococcota</taxon>
        <taxon>Polyangia</taxon>
        <taxon>Polyangiales</taxon>
        <taxon>Polyangiaceae</taxon>
        <taxon>Sorangium</taxon>
    </lineage>
</organism>
<evidence type="ECO:0000256" key="7">
    <source>
        <dbReference type="ARBA" id="ARBA00022840"/>
    </source>
</evidence>
<dbReference type="Pfam" id="PF00294">
    <property type="entry name" value="PfkB"/>
    <property type="match status" value="1"/>
</dbReference>
<evidence type="ECO:0000256" key="9">
    <source>
        <dbReference type="ARBA" id="ARBA00047745"/>
    </source>
</evidence>